<organism evidence="2 3">
    <name type="scientific">Haematococcus lacustris</name>
    <name type="common">Green alga</name>
    <name type="synonym">Haematococcus pluvialis</name>
    <dbReference type="NCBI Taxonomy" id="44745"/>
    <lineage>
        <taxon>Eukaryota</taxon>
        <taxon>Viridiplantae</taxon>
        <taxon>Chlorophyta</taxon>
        <taxon>core chlorophytes</taxon>
        <taxon>Chlorophyceae</taxon>
        <taxon>CS clade</taxon>
        <taxon>Chlamydomonadales</taxon>
        <taxon>Haematococcaceae</taxon>
        <taxon>Haematococcus</taxon>
    </lineage>
</organism>
<keyword evidence="3" id="KW-1185">Reference proteome</keyword>
<evidence type="ECO:0000256" key="1">
    <source>
        <dbReference type="SAM" id="MobiDB-lite"/>
    </source>
</evidence>
<gene>
    <name evidence="2" type="ORF">HaLaN_25819</name>
</gene>
<feature type="compositionally biased region" description="Low complexity" evidence="1">
    <location>
        <begin position="16"/>
        <end position="42"/>
    </location>
</feature>
<name>A0A699ZYC1_HAELA</name>
<accession>A0A699ZYC1</accession>
<feature type="region of interest" description="Disordered" evidence="1">
    <location>
        <begin position="16"/>
        <end position="65"/>
    </location>
</feature>
<dbReference type="EMBL" id="BLLF01003495">
    <property type="protein sequence ID" value="GFH27491.1"/>
    <property type="molecule type" value="Genomic_DNA"/>
</dbReference>
<proteinExistence type="predicted"/>
<evidence type="ECO:0000313" key="2">
    <source>
        <dbReference type="EMBL" id="GFH27491.1"/>
    </source>
</evidence>
<protein>
    <submittedName>
        <fullName evidence="2">Uncharacterized protein</fullName>
    </submittedName>
</protein>
<comment type="caution">
    <text evidence="2">The sequence shown here is derived from an EMBL/GenBank/DDBJ whole genome shotgun (WGS) entry which is preliminary data.</text>
</comment>
<dbReference type="Proteomes" id="UP000485058">
    <property type="component" value="Unassembled WGS sequence"/>
</dbReference>
<dbReference type="AlphaFoldDB" id="A0A699ZYC1"/>
<reference evidence="2 3" key="1">
    <citation type="submission" date="2020-02" db="EMBL/GenBank/DDBJ databases">
        <title>Draft genome sequence of Haematococcus lacustris strain NIES-144.</title>
        <authorList>
            <person name="Morimoto D."/>
            <person name="Nakagawa S."/>
            <person name="Yoshida T."/>
            <person name="Sawayama S."/>
        </authorList>
    </citation>
    <scope>NUCLEOTIDE SEQUENCE [LARGE SCALE GENOMIC DNA]</scope>
    <source>
        <strain evidence="2 3">NIES-144</strain>
    </source>
</reference>
<evidence type="ECO:0000313" key="3">
    <source>
        <dbReference type="Proteomes" id="UP000485058"/>
    </source>
</evidence>
<sequence>MAAPPPPEVARLARALNDNLASSNDEGISPAPAMKAAGTAATNGPEGDAEAGSMPETKAPSPNSFSYTMTDGAIRMIVLLNAYNLGFTAWYGKAKGVYVPGQCTGL</sequence>